<dbReference type="Proteomes" id="UP000190130">
    <property type="component" value="Unassembled WGS sequence"/>
</dbReference>
<evidence type="ECO:0000313" key="1">
    <source>
        <dbReference type="EMBL" id="SKB96930.1"/>
    </source>
</evidence>
<gene>
    <name evidence="1" type="ORF">SAMN05660750_03327</name>
</gene>
<evidence type="ECO:0008006" key="3">
    <source>
        <dbReference type="Google" id="ProtNLM"/>
    </source>
</evidence>
<name>A0A1T5FL85_9HYPH</name>
<dbReference type="AlphaFoldDB" id="A0A1T5FL85"/>
<dbReference type="EMBL" id="FUYX01000009">
    <property type="protein sequence ID" value="SKB96930.1"/>
    <property type="molecule type" value="Genomic_DNA"/>
</dbReference>
<dbReference type="RefSeq" id="WP_079591761.1">
    <property type="nucleotide sequence ID" value="NZ_FUYX01000009.1"/>
</dbReference>
<reference evidence="1 2" key="1">
    <citation type="submission" date="2017-02" db="EMBL/GenBank/DDBJ databases">
        <authorList>
            <person name="Peterson S.W."/>
        </authorList>
    </citation>
    <scope>NUCLEOTIDE SEQUENCE [LARGE SCALE GENOMIC DNA]</scope>
    <source>
        <strain evidence="1 2">DSM 9653</strain>
    </source>
</reference>
<dbReference type="InterPro" id="IPR021808">
    <property type="entry name" value="DUF3383"/>
</dbReference>
<dbReference type="OrthoDB" id="8421434at2"/>
<organism evidence="1 2">
    <name type="scientific">Bosea thiooxidans</name>
    <dbReference type="NCBI Taxonomy" id="53254"/>
    <lineage>
        <taxon>Bacteria</taxon>
        <taxon>Pseudomonadati</taxon>
        <taxon>Pseudomonadota</taxon>
        <taxon>Alphaproteobacteria</taxon>
        <taxon>Hyphomicrobiales</taxon>
        <taxon>Boseaceae</taxon>
        <taxon>Bosea</taxon>
    </lineage>
</organism>
<dbReference type="Pfam" id="PF11863">
    <property type="entry name" value="DUF3383"/>
    <property type="match status" value="1"/>
</dbReference>
<sequence length="474" mass="50359">MARLPYSRVVDVTLTRQDRFAVATGFSVSLIVQTDEVAGILDATHRTKLYSTLLEVAADFADSDDAYKAAAAMFAQNPRPRQIKIGYRNPANSITSELNAIYAADPDFYWMGFTAEIRDTIDQQLAADWAEGKPVLMGLESNDVSTETPAAEPDKTATVTITIATPGVVSWAAHTLQDGDQVILTTTGALPSGLTAGTSYYVVNALPGTFQLSATPGGSAINTTGSQSGVHTATSPQYGGSIAEYIKSKGYDRSHVFYHTDATLYPALALTAFCSTRDLDRGNLQAAQRGDINSGNAYTAKFKKLAGITPLNKSSAVAQAITGFVPGLGLNPAQGHFANTYVDIGGLPMVVEGSVGSGAFIDEIHASDWIVARMQEALLSTLANNPRVPYTNPGVGILTNTVDGVMRRAVAAGVVASDFGEDATEIVPEYTISVDRVENIPASQRRNRIAPDIKVDFRYAGAIHYASASITLRF</sequence>
<accession>A0A1T5FL85</accession>
<proteinExistence type="predicted"/>
<protein>
    <recommendedName>
        <fullName evidence="3">DUF3383 domain-containing protein</fullName>
    </recommendedName>
</protein>
<evidence type="ECO:0000313" key="2">
    <source>
        <dbReference type="Proteomes" id="UP000190130"/>
    </source>
</evidence>